<evidence type="ECO:0000313" key="1">
    <source>
        <dbReference type="EMBL" id="OUR81535.1"/>
    </source>
</evidence>
<evidence type="ECO:0000313" key="2">
    <source>
        <dbReference type="Proteomes" id="UP000243053"/>
    </source>
</evidence>
<gene>
    <name evidence="1" type="ORF">A9Q75_07530</name>
</gene>
<proteinExistence type="predicted"/>
<dbReference type="AlphaFoldDB" id="A0A1Y5EKW0"/>
<dbReference type="Proteomes" id="UP000243053">
    <property type="component" value="Unassembled WGS sequence"/>
</dbReference>
<sequence>MENKQFSISLKCLFCDCELQADAEKEFASGDMLKCQECQECDELNDYDALIDVASDEGKALAEDYAKREIEKMLKKSFK</sequence>
<protein>
    <submittedName>
        <fullName evidence="1">Uncharacterized protein</fullName>
    </submittedName>
</protein>
<organism evidence="1 2">
    <name type="scientific">Colwellia psychrerythraea</name>
    <name type="common">Vibrio psychroerythus</name>
    <dbReference type="NCBI Taxonomy" id="28229"/>
    <lineage>
        <taxon>Bacteria</taxon>
        <taxon>Pseudomonadati</taxon>
        <taxon>Pseudomonadota</taxon>
        <taxon>Gammaproteobacteria</taxon>
        <taxon>Alteromonadales</taxon>
        <taxon>Colwelliaceae</taxon>
        <taxon>Colwellia</taxon>
    </lineage>
</organism>
<accession>A0A1Y5EKW0</accession>
<name>A0A1Y5EKW0_COLPS</name>
<reference evidence="2" key="1">
    <citation type="journal article" date="2017" name="Proc. Natl. Acad. Sci. U.S.A.">
        <title>Simulation of Deepwater Horizon oil plume reveals substrate specialization within a complex community of hydrocarbon degraders.</title>
        <authorList>
            <person name="Hu P."/>
            <person name="Dubinsky E.A."/>
            <person name="Probst A.J."/>
            <person name="Wang J."/>
            <person name="Sieber C.M.K."/>
            <person name="Tom L.M."/>
            <person name="Gardinali P."/>
            <person name="Banfield J.F."/>
            <person name="Atlas R.M."/>
            <person name="Andersen G.L."/>
        </authorList>
    </citation>
    <scope>NUCLEOTIDE SEQUENCE [LARGE SCALE GENOMIC DNA]</scope>
</reference>
<dbReference type="EMBL" id="MAAF01000045">
    <property type="protein sequence ID" value="OUR81535.1"/>
    <property type="molecule type" value="Genomic_DNA"/>
</dbReference>
<comment type="caution">
    <text evidence="1">The sequence shown here is derived from an EMBL/GenBank/DDBJ whole genome shotgun (WGS) entry which is preliminary data.</text>
</comment>